<reference evidence="17" key="3">
    <citation type="submission" date="2020-10" db="UniProtKB">
        <authorList>
            <consortium name="WormBaseParasite"/>
        </authorList>
    </citation>
    <scope>IDENTIFICATION</scope>
</reference>
<dbReference type="Pfam" id="PF17907">
    <property type="entry name" value="AWS"/>
    <property type="match status" value="1"/>
</dbReference>
<dbReference type="InterPro" id="IPR041306">
    <property type="entry name" value="C5HCH"/>
</dbReference>
<dbReference type="PROSITE" id="PS51215">
    <property type="entry name" value="AWS"/>
    <property type="match status" value="1"/>
</dbReference>
<dbReference type="InterPro" id="IPR013083">
    <property type="entry name" value="Znf_RING/FYVE/PHD"/>
</dbReference>
<dbReference type="InterPro" id="IPR019786">
    <property type="entry name" value="Zinc_finger_PHD-type_CS"/>
</dbReference>
<dbReference type="CDD" id="cd19173">
    <property type="entry name" value="SET_NSD"/>
    <property type="match status" value="1"/>
</dbReference>
<evidence type="ECO:0000256" key="4">
    <source>
        <dbReference type="ARBA" id="ARBA00022603"/>
    </source>
</evidence>
<feature type="region of interest" description="Disordered" evidence="11">
    <location>
        <begin position="661"/>
        <end position="710"/>
    </location>
</feature>
<dbReference type="GO" id="GO:0008270">
    <property type="term" value="F:zinc ion binding"/>
    <property type="evidence" value="ECO:0007669"/>
    <property type="project" value="UniProtKB-KW"/>
</dbReference>
<reference evidence="15" key="2">
    <citation type="submission" date="2014-06" db="EMBL/GenBank/DDBJ databases">
        <authorList>
            <person name="Aslett M."/>
        </authorList>
    </citation>
    <scope>NUCLEOTIDE SEQUENCE</scope>
</reference>
<dbReference type="InterPro" id="IPR003616">
    <property type="entry name" value="Post-SET_dom"/>
</dbReference>
<evidence type="ECO:0000259" key="14">
    <source>
        <dbReference type="PROSITE" id="PS51215"/>
    </source>
</evidence>
<dbReference type="PROSITE" id="PS50280">
    <property type="entry name" value="SET"/>
    <property type="match status" value="1"/>
</dbReference>
<keyword evidence="9" id="KW-0862">Zinc</keyword>
<evidence type="ECO:0000313" key="15">
    <source>
        <dbReference type="EMBL" id="CDS15108.1"/>
    </source>
</evidence>
<keyword evidence="7" id="KW-0479">Metal-binding</keyword>
<feature type="compositionally biased region" description="Low complexity" evidence="11">
    <location>
        <begin position="57"/>
        <end position="70"/>
    </location>
</feature>
<dbReference type="InterPro" id="IPR011011">
    <property type="entry name" value="Znf_FYVE_PHD"/>
</dbReference>
<evidence type="ECO:0000313" key="17">
    <source>
        <dbReference type="WBParaSite" id="EgrG_000750900"/>
    </source>
</evidence>
<keyword evidence="6" id="KW-0949">S-adenosyl-L-methionine</keyword>
<feature type="compositionally biased region" description="Polar residues" evidence="11">
    <location>
        <begin position="661"/>
        <end position="679"/>
    </location>
</feature>
<organism evidence="15">
    <name type="scientific">Echinococcus granulosus</name>
    <name type="common">Hydatid tapeworm</name>
    <dbReference type="NCBI Taxonomy" id="6210"/>
    <lineage>
        <taxon>Eukaryota</taxon>
        <taxon>Metazoa</taxon>
        <taxon>Spiralia</taxon>
        <taxon>Lophotrochozoa</taxon>
        <taxon>Platyhelminthes</taxon>
        <taxon>Cestoda</taxon>
        <taxon>Eucestoda</taxon>
        <taxon>Cyclophyllidea</taxon>
        <taxon>Taeniidae</taxon>
        <taxon>Echinococcus</taxon>
        <taxon>Echinococcus granulosus group</taxon>
    </lineage>
</organism>
<accession>A0A068W7A8</accession>
<feature type="region of interest" description="Disordered" evidence="11">
    <location>
        <begin position="100"/>
        <end position="128"/>
    </location>
</feature>
<feature type="compositionally biased region" description="Polar residues" evidence="11">
    <location>
        <begin position="118"/>
        <end position="128"/>
    </location>
</feature>
<keyword evidence="5 15" id="KW-0808">Transferase</keyword>
<feature type="compositionally biased region" description="Acidic residues" evidence="11">
    <location>
        <begin position="971"/>
        <end position="993"/>
    </location>
</feature>
<dbReference type="OrthoDB" id="6288764at2759"/>
<feature type="compositionally biased region" description="Polar residues" evidence="11">
    <location>
        <begin position="1"/>
        <end position="42"/>
    </location>
</feature>
<dbReference type="WBParaSite" id="EgrG_000750900">
    <property type="protein sequence ID" value="EgrG_000750900"/>
    <property type="gene ID" value="EgrG_000750900"/>
</dbReference>
<dbReference type="PANTHER" id="PTHR22884">
    <property type="entry name" value="SET DOMAIN PROTEINS"/>
    <property type="match status" value="1"/>
</dbReference>
<dbReference type="SMART" id="SM00249">
    <property type="entry name" value="PHD"/>
    <property type="match status" value="3"/>
</dbReference>
<dbReference type="InterPro" id="IPR001965">
    <property type="entry name" value="Znf_PHD"/>
</dbReference>
<feature type="region of interest" description="Disordered" evidence="11">
    <location>
        <begin position="382"/>
        <end position="433"/>
    </location>
</feature>
<dbReference type="GO" id="GO:0005634">
    <property type="term" value="C:nucleus"/>
    <property type="evidence" value="ECO:0007669"/>
    <property type="project" value="UniProtKB-SubCell"/>
</dbReference>
<sequence>MDTNHTHSPNAEAKSTTGDRFQNQDFDPQSEDSNSYSPQQSYIGWDGTVILSPQPCSDPASSDCRSPSSPRSDHSRLDSSPYLHQQQRQLLKQEEVAGGQEGDFYSPTCEENEDPKQSRSGGSFHQRTTAKAISSKYRFGDSVGAASRYRVMTSKMQMVSKLAQGVLVWALLPSRYRIPWWPGIVVSSQPVKRKNKEGEEVCYYRIMLICSPPHLEDMVSFFVARSNLRILKTRKAFEAFMQSSLLQVFSKPVIVSNFIVPTHQEQFWLLAREKLVEMEMMSEKSLLSRLKYLQLDLSTLRELWRMEDVKRKEKLARLKESGLAQPSAVDKRYTVLVRREPATLPKSEFAFRSLLHVFKGNALARFICCVCLKPGRLLLKPKNKKEEQEEEEDEGEETEAAEEQENGEDDTDDEDDQGERGKKSKRGPKLKCHISSSLPANHVKQVTKAQKAYARKLAEIEATAMQTWPILAPCAGRCPNYLHLDCATPGDSRSAWEEEQEPPKVFCRLCKEGLRQCCICLEVQPAQNRSRGRQNERVLRRCAASNCRRWFHRTTCLRRLPHELLVRDGCAESFTCPAHTCMACYAETPGIWPHPTSYFVHCFLCPATFHADEWCIPAGSIWLSRYWIVCSRHAMQNQPQSLLQPPPRIIQLKKSHPSQSSIEATLDSSATHSPTQSDVHSVEPSGLPSTPVELNQSLSPSTMEPSIPLGGSAVDTGCAEGKSAPGSSLTLYKQLGLSQILLSNEQRLPLANWFRPTNISWCLICSRAGEIVCCEGCPSSFHLECLHVDDVEDQFFCEDCTNGRVPRYSEIVWVRVPPLGYPEVTKAFNNLTPNLRFLRHTFPPEDVHKDLKGVRWWPGEILHQRSLRLGGPATTDFEQIDQAARLGFFAVRLFGLYSATPFNGIKPRDAATAVAAARTRGGRNDRRIFPVCLWTTQARVFYFEEGDAEMEQDGEDGDGDGAGATSKVDNNENENYNDDLESSDEESMAEEDPIMTTFLSPKLNSSRSSKALSSPALGDRISSPCSGRRAERRSIENDRQCRRKRLAVQWREAYLRATKMAGEGLAARKATRAENLKNSEDRPDYYEYIKAGLLTNRAIGPVRIRRCTDLSEVPQCECSPSDPCGPNSGCVNRSLLYECLASVCVHGKACRNQFFTRRQYPKQNAFYTGKERGWGLKTFVAIQKGDFVNEYVGDLIDEAEANRRLTFLHKNNIHNFYMMKMDSQRIIDAGPKGNLSRFMNHSCCPNLFTQKWTVNGDTRIGLFALRNIAPGEELTFNYNFCSLGQEMKVCFCGAETCVGYLGARPDHSSAAIAASATSASASSTTTTAESARSVQERSRRSTTSQKQKKTSVSKKKVSPSPSTPSTATITAASVAATRHSRSEIKSLSPSTTVKMPKVNATTPNAKLRCYRCNKLVSNPREIQSSPYFASKTLGNAIGLNGPKRGRRAAERYTKAASSSVTANAGIICPGVDCRKAYHMSCLSIKDIPTGRWMCPWHHCDACGRPSTVFCQRCTTSFCSSHVEGSVAVLPPLIPGGYAQVVCLSHTEVIESYNNQNDSLVSDSDSDEDDDEEEEEDEGEDENDRNGICSHNLIPPIAETEGEEVGGNGRKKRVEAVIEEGSSNANTRRGGKRAHESPLLAPVQSCKRQRVESLTNGDNELKS</sequence>
<dbReference type="Proteomes" id="UP000492820">
    <property type="component" value="Unassembled WGS sequence"/>
</dbReference>
<feature type="region of interest" description="Disordered" evidence="11">
    <location>
        <begin position="1316"/>
        <end position="1397"/>
    </location>
</feature>
<dbReference type="InterPro" id="IPR055198">
    <property type="entry name" value="NSD_PHD"/>
</dbReference>
<dbReference type="GO" id="GO:0016279">
    <property type="term" value="F:protein-lysine N-methyltransferase activity"/>
    <property type="evidence" value="ECO:0007669"/>
    <property type="project" value="UniProtKB-ARBA"/>
</dbReference>
<dbReference type="InterPro" id="IPR050777">
    <property type="entry name" value="SET2_Histone-Lys_MeTrsfase"/>
</dbReference>
<feature type="domain" description="Post-SET" evidence="13">
    <location>
        <begin position="1286"/>
        <end position="1302"/>
    </location>
</feature>
<evidence type="ECO:0000313" key="16">
    <source>
        <dbReference type="Proteomes" id="UP000492820"/>
    </source>
</evidence>
<dbReference type="GO" id="GO:0140938">
    <property type="term" value="F:histone H3 methyltransferase activity"/>
    <property type="evidence" value="ECO:0007669"/>
    <property type="project" value="UniProtKB-ARBA"/>
</dbReference>
<feature type="compositionally biased region" description="Low complexity" evidence="11">
    <location>
        <begin position="1316"/>
        <end position="1333"/>
    </location>
</feature>
<dbReference type="Pfam" id="PF00856">
    <property type="entry name" value="SET"/>
    <property type="match status" value="1"/>
</dbReference>
<feature type="compositionally biased region" description="Polar residues" evidence="11">
    <location>
        <begin position="1385"/>
        <end position="1397"/>
    </location>
</feature>
<dbReference type="SMART" id="SM00508">
    <property type="entry name" value="PostSET"/>
    <property type="match status" value="2"/>
</dbReference>
<dbReference type="InterPro" id="IPR006560">
    <property type="entry name" value="AWS_dom"/>
</dbReference>
<feature type="domain" description="AWS" evidence="14">
    <location>
        <begin position="1111"/>
        <end position="1159"/>
    </location>
</feature>
<reference evidence="15 16" key="1">
    <citation type="journal article" date="2013" name="Nature">
        <title>The genomes of four tapeworm species reveal adaptations to parasitism.</title>
        <authorList>
            <person name="Tsai I.J."/>
            <person name="Zarowiecki M."/>
            <person name="Holroyd N."/>
            <person name="Garciarrubio A."/>
            <person name="Sanchez-Flores A."/>
            <person name="Brooks K.L."/>
            <person name="Tracey A."/>
            <person name="Bobes R.J."/>
            <person name="Fragoso G."/>
            <person name="Sciutto E."/>
            <person name="Aslett M."/>
            <person name="Beasley H."/>
            <person name="Bennett H.M."/>
            <person name="Cai J."/>
            <person name="Camicia F."/>
            <person name="Clark R."/>
            <person name="Cucher M."/>
            <person name="De Silva N."/>
            <person name="Day T.A."/>
            <person name="Deplazes P."/>
            <person name="Estrada K."/>
            <person name="Fernandez C."/>
            <person name="Holland P.W."/>
            <person name="Hou J."/>
            <person name="Hu S."/>
            <person name="Huckvale T."/>
            <person name="Hung S.S."/>
            <person name="Kamenetzky L."/>
            <person name="Keane J.A."/>
            <person name="Kiss F."/>
            <person name="Koziol U."/>
            <person name="Lambert O."/>
            <person name="Liu K."/>
            <person name="Luo X."/>
            <person name="Luo Y."/>
            <person name="Macchiaroli N."/>
            <person name="Nichol S."/>
            <person name="Paps J."/>
            <person name="Parkinson J."/>
            <person name="Pouchkina-Stantcheva N."/>
            <person name="Riddiford N."/>
            <person name="Rosenzvit M."/>
            <person name="Salinas G."/>
            <person name="Wasmuth J.D."/>
            <person name="Zamanian M."/>
            <person name="Zheng Y."/>
            <person name="Cai X."/>
            <person name="Soberon X."/>
            <person name="Olson P.D."/>
            <person name="Laclette J.P."/>
            <person name="Brehm K."/>
            <person name="Berriman M."/>
            <person name="Garciarrubio A."/>
            <person name="Bobes R.J."/>
            <person name="Fragoso G."/>
            <person name="Sanchez-Flores A."/>
            <person name="Estrada K."/>
            <person name="Cevallos M.A."/>
            <person name="Morett E."/>
            <person name="Gonzalez V."/>
            <person name="Portillo T."/>
            <person name="Ochoa-Leyva A."/>
            <person name="Jose M.V."/>
            <person name="Sciutto E."/>
            <person name="Landa A."/>
            <person name="Jimenez L."/>
            <person name="Valdes V."/>
            <person name="Carrero J.C."/>
            <person name="Larralde C."/>
            <person name="Morales-Montor J."/>
            <person name="Limon-Lason J."/>
            <person name="Soberon X."/>
            <person name="Laclette J.P."/>
        </authorList>
    </citation>
    <scope>NUCLEOTIDE SEQUENCE [LARGE SCALE GENOMIC DNA]</scope>
</reference>
<feature type="domain" description="SET" evidence="12">
    <location>
        <begin position="1161"/>
        <end position="1279"/>
    </location>
</feature>
<dbReference type="SMART" id="SM00570">
    <property type="entry name" value="AWS"/>
    <property type="match status" value="1"/>
</dbReference>
<evidence type="ECO:0000259" key="12">
    <source>
        <dbReference type="PROSITE" id="PS50280"/>
    </source>
</evidence>
<evidence type="ECO:0000256" key="1">
    <source>
        <dbReference type="ARBA" id="ARBA00004123"/>
    </source>
</evidence>
<evidence type="ECO:0000256" key="10">
    <source>
        <dbReference type="ARBA" id="ARBA00023242"/>
    </source>
</evidence>
<feature type="compositionally biased region" description="Acidic residues" evidence="11">
    <location>
        <begin position="388"/>
        <end position="417"/>
    </location>
</feature>
<dbReference type="Pfam" id="PF22908">
    <property type="entry name" value="PHD_NSD"/>
    <property type="match status" value="1"/>
</dbReference>
<proteinExistence type="predicted"/>
<keyword evidence="10" id="KW-0539">Nucleus</keyword>
<feature type="compositionally biased region" description="Basic residues" evidence="11">
    <location>
        <begin position="422"/>
        <end position="432"/>
    </location>
</feature>
<evidence type="ECO:0000256" key="11">
    <source>
        <dbReference type="SAM" id="MobiDB-lite"/>
    </source>
</evidence>
<dbReference type="CDD" id="cd15566">
    <property type="entry name" value="PHD3_NSD"/>
    <property type="match status" value="1"/>
</dbReference>
<dbReference type="EMBL" id="LK028576">
    <property type="protein sequence ID" value="CDS15108.1"/>
    <property type="molecule type" value="Genomic_DNA"/>
</dbReference>
<dbReference type="GO" id="GO:0005694">
    <property type="term" value="C:chromosome"/>
    <property type="evidence" value="ECO:0007669"/>
    <property type="project" value="UniProtKB-SubCell"/>
</dbReference>
<feature type="compositionally biased region" description="Low complexity" evidence="11">
    <location>
        <begin position="1005"/>
        <end position="1014"/>
    </location>
</feature>
<comment type="subcellular location">
    <subcellularLocation>
        <location evidence="2">Chromosome</location>
    </subcellularLocation>
    <subcellularLocation>
        <location evidence="1">Nucleus</location>
    </subcellularLocation>
</comment>
<feature type="region of interest" description="Disordered" evidence="11">
    <location>
        <begin position="1"/>
        <end position="79"/>
    </location>
</feature>
<dbReference type="PROSITE" id="PS01359">
    <property type="entry name" value="ZF_PHD_1"/>
    <property type="match status" value="1"/>
</dbReference>
<dbReference type="GO" id="GO:0032259">
    <property type="term" value="P:methylation"/>
    <property type="evidence" value="ECO:0007669"/>
    <property type="project" value="UniProtKB-KW"/>
</dbReference>
<feature type="region of interest" description="Disordered" evidence="11">
    <location>
        <begin position="950"/>
        <end position="1032"/>
    </location>
</feature>
<evidence type="ECO:0000259" key="13">
    <source>
        <dbReference type="PROSITE" id="PS50868"/>
    </source>
</evidence>
<evidence type="ECO:0000256" key="7">
    <source>
        <dbReference type="ARBA" id="ARBA00022723"/>
    </source>
</evidence>
<evidence type="ECO:0000256" key="6">
    <source>
        <dbReference type="ARBA" id="ARBA00022691"/>
    </source>
</evidence>
<dbReference type="CDD" id="cd15567">
    <property type="entry name" value="PHD4_NSD"/>
    <property type="match status" value="1"/>
</dbReference>
<keyword evidence="3" id="KW-0158">Chromosome</keyword>
<dbReference type="Gene3D" id="2.170.270.10">
    <property type="entry name" value="SET domain"/>
    <property type="match status" value="1"/>
</dbReference>
<gene>
    <name evidence="15" type="ORF">EgrG_000750900</name>
</gene>
<dbReference type="InterPro" id="IPR046341">
    <property type="entry name" value="SET_dom_sf"/>
</dbReference>
<protein>
    <submittedName>
        <fullName evidence="15 17">Histone lysine N methyltransferase NSD3</fullName>
    </submittedName>
</protein>
<dbReference type="Pfam" id="PF17982">
    <property type="entry name" value="C5HCH"/>
    <property type="match status" value="1"/>
</dbReference>
<evidence type="ECO:0000256" key="8">
    <source>
        <dbReference type="ARBA" id="ARBA00022771"/>
    </source>
</evidence>
<dbReference type="InterPro" id="IPR001214">
    <property type="entry name" value="SET_dom"/>
</dbReference>
<feature type="compositionally biased region" description="Polar residues" evidence="11">
    <location>
        <begin position="692"/>
        <end position="704"/>
    </location>
</feature>
<evidence type="ECO:0000256" key="9">
    <source>
        <dbReference type="ARBA" id="ARBA00022833"/>
    </source>
</evidence>
<evidence type="ECO:0000256" key="5">
    <source>
        <dbReference type="ARBA" id="ARBA00022679"/>
    </source>
</evidence>
<feature type="compositionally biased region" description="Low complexity" evidence="11">
    <location>
        <begin position="1358"/>
        <end position="1377"/>
    </location>
</feature>
<feature type="compositionally biased region" description="Basic residues" evidence="11">
    <location>
        <begin position="1346"/>
        <end position="1357"/>
    </location>
</feature>
<feature type="region of interest" description="Disordered" evidence="11">
    <location>
        <begin position="1553"/>
        <end position="1662"/>
    </location>
</feature>
<feature type="compositionally biased region" description="Acidic residues" evidence="11">
    <location>
        <begin position="1563"/>
        <end position="1582"/>
    </location>
</feature>
<keyword evidence="8" id="KW-0863">Zinc-finger</keyword>
<feature type="compositionally biased region" description="Polar residues" evidence="11">
    <location>
        <begin position="1651"/>
        <end position="1662"/>
    </location>
</feature>
<dbReference type="Gene3D" id="3.30.40.10">
    <property type="entry name" value="Zinc/RING finger domain, C3HC4 (zinc finger)"/>
    <property type="match status" value="2"/>
</dbReference>
<dbReference type="SUPFAM" id="SSF82199">
    <property type="entry name" value="SET domain"/>
    <property type="match status" value="1"/>
</dbReference>
<dbReference type="PROSITE" id="PS50868">
    <property type="entry name" value="POST_SET"/>
    <property type="match status" value="1"/>
</dbReference>
<dbReference type="SUPFAM" id="SSF57903">
    <property type="entry name" value="FYVE/PHD zinc finger"/>
    <property type="match status" value="2"/>
</dbReference>
<keyword evidence="4 15" id="KW-0489">Methyltransferase</keyword>
<name>A0A068W7A8_ECHGR</name>
<dbReference type="SMART" id="SM00317">
    <property type="entry name" value="SET"/>
    <property type="match status" value="1"/>
</dbReference>
<evidence type="ECO:0000256" key="2">
    <source>
        <dbReference type="ARBA" id="ARBA00004286"/>
    </source>
</evidence>
<evidence type="ECO:0000256" key="3">
    <source>
        <dbReference type="ARBA" id="ARBA00022454"/>
    </source>
</evidence>
<feature type="compositionally biased region" description="Acidic residues" evidence="11">
    <location>
        <begin position="950"/>
        <end position="959"/>
    </location>
</feature>